<dbReference type="PANTHER" id="PTHR42208">
    <property type="entry name" value="HEAVY METAL TRANSPORTER-RELATED"/>
    <property type="match status" value="1"/>
</dbReference>
<dbReference type="PANTHER" id="PTHR42208:SF1">
    <property type="entry name" value="HEAVY METAL TRANSPORTER"/>
    <property type="match status" value="1"/>
</dbReference>
<protein>
    <submittedName>
        <fullName evidence="3">Sulfite exporter TauE/SafE family protein</fullName>
    </submittedName>
</protein>
<dbReference type="AlphaFoldDB" id="A0AAJ5W5I5"/>
<dbReference type="InterPro" id="IPR039447">
    <property type="entry name" value="UreH-like_TM_dom"/>
</dbReference>
<keyword evidence="1" id="KW-0812">Transmembrane</keyword>
<feature type="transmembrane region" description="Helical" evidence="1">
    <location>
        <begin position="51"/>
        <end position="70"/>
    </location>
</feature>
<keyword evidence="1" id="KW-0472">Membrane</keyword>
<feature type="transmembrane region" description="Helical" evidence="1">
    <location>
        <begin position="191"/>
        <end position="209"/>
    </location>
</feature>
<dbReference type="Pfam" id="PF13386">
    <property type="entry name" value="DsbD_2"/>
    <property type="match status" value="1"/>
</dbReference>
<dbReference type="EMBL" id="CP119313">
    <property type="protein sequence ID" value="WEK17515.1"/>
    <property type="molecule type" value="Genomic_DNA"/>
</dbReference>
<feature type="transmembrane region" description="Helical" evidence="1">
    <location>
        <begin position="6"/>
        <end position="30"/>
    </location>
</feature>
<feature type="domain" description="Urease accessory protein UreH-like transmembrane" evidence="2">
    <location>
        <begin position="7"/>
        <end position="202"/>
    </location>
</feature>
<dbReference type="Proteomes" id="UP001214530">
    <property type="component" value="Chromosome"/>
</dbReference>
<accession>A0AAJ5W5I5</accession>
<organism evidence="3 4">
    <name type="scientific">Candidatus Pedobacter colombiensis</name>
    <dbReference type="NCBI Taxonomy" id="3121371"/>
    <lineage>
        <taxon>Bacteria</taxon>
        <taxon>Pseudomonadati</taxon>
        <taxon>Bacteroidota</taxon>
        <taxon>Sphingobacteriia</taxon>
        <taxon>Sphingobacteriales</taxon>
        <taxon>Sphingobacteriaceae</taxon>
        <taxon>Pedobacter</taxon>
    </lineage>
</organism>
<proteinExistence type="predicted"/>
<feature type="transmembrane region" description="Helical" evidence="1">
    <location>
        <begin position="158"/>
        <end position="179"/>
    </location>
</feature>
<evidence type="ECO:0000259" key="2">
    <source>
        <dbReference type="Pfam" id="PF13386"/>
    </source>
</evidence>
<evidence type="ECO:0000313" key="3">
    <source>
        <dbReference type="EMBL" id="WEK17515.1"/>
    </source>
</evidence>
<name>A0AAJ5W5I5_9SPHI</name>
<reference evidence="3" key="1">
    <citation type="submission" date="2023-03" db="EMBL/GenBank/DDBJ databases">
        <title>Andean soil-derived lignocellulolytic bacterial consortium as a source of novel taxa and putative plastic-active enzymes.</title>
        <authorList>
            <person name="Diaz-Garcia L."/>
            <person name="Chuvochina M."/>
            <person name="Feuerriegel G."/>
            <person name="Bunk B."/>
            <person name="Sproer C."/>
            <person name="Streit W.R."/>
            <person name="Rodriguez L.M."/>
            <person name="Overmann J."/>
            <person name="Jimenez D.J."/>
        </authorList>
    </citation>
    <scope>NUCLEOTIDE SEQUENCE</scope>
    <source>
        <strain evidence="3">MAG 3858</strain>
    </source>
</reference>
<keyword evidence="1" id="KW-1133">Transmembrane helix</keyword>
<feature type="transmembrane region" description="Helical" evidence="1">
    <location>
        <begin position="122"/>
        <end position="146"/>
    </location>
</feature>
<evidence type="ECO:0000256" key="1">
    <source>
        <dbReference type="SAM" id="Phobius"/>
    </source>
</evidence>
<gene>
    <name evidence="3" type="ORF">P0Y49_11985</name>
</gene>
<sequence>MNTEKLVFMIGLLGSVHCIGMCGPLAFAVPSLKQGGLFLVVDKLIYQLGRVIAYCSLGIVIGLIGKQIWLAGFQQGISILSGILIIMAACSRLFKLSFLRNNPSFILAPFNRMFNYALKHKANHLIIGFINGFLPCGFVYIALAGALNTESVQGSVTYMFWFGMGTLPLMFIATLGLGFTGTVFRRKLNHAIPYLMLFIGVWFILRGLTLDIPYLSPAGSEKGTSICK</sequence>
<evidence type="ECO:0000313" key="4">
    <source>
        <dbReference type="Proteomes" id="UP001214530"/>
    </source>
</evidence>